<feature type="transmembrane region" description="Helical" evidence="12">
    <location>
        <begin position="46"/>
        <end position="65"/>
    </location>
</feature>
<dbReference type="Pfam" id="PF02518">
    <property type="entry name" value="HATPase_c"/>
    <property type="match status" value="1"/>
</dbReference>
<organism evidence="15 16">
    <name type="scientific">candidate division CPR2 bacterium GW2011_GWC2_39_10</name>
    <dbReference type="NCBI Taxonomy" id="1618345"/>
    <lineage>
        <taxon>Bacteria</taxon>
        <taxon>Bacteria division CPR2</taxon>
    </lineage>
</organism>
<dbReference type="InterPro" id="IPR004358">
    <property type="entry name" value="Sig_transdc_His_kin-like_C"/>
</dbReference>
<evidence type="ECO:0000256" key="4">
    <source>
        <dbReference type="ARBA" id="ARBA00022475"/>
    </source>
</evidence>
<keyword evidence="12" id="KW-0812">Transmembrane</keyword>
<evidence type="ECO:0000256" key="11">
    <source>
        <dbReference type="ARBA" id="ARBA00023136"/>
    </source>
</evidence>
<dbReference type="GO" id="GO:0000155">
    <property type="term" value="F:phosphorelay sensor kinase activity"/>
    <property type="evidence" value="ECO:0007669"/>
    <property type="project" value="InterPro"/>
</dbReference>
<dbReference type="InterPro" id="IPR000014">
    <property type="entry name" value="PAS"/>
</dbReference>
<dbReference type="CDD" id="cd00082">
    <property type="entry name" value="HisKA"/>
    <property type="match status" value="1"/>
</dbReference>
<keyword evidence="12" id="KW-1133">Transmembrane helix</keyword>
<feature type="transmembrane region" description="Helical" evidence="12">
    <location>
        <begin position="145"/>
        <end position="167"/>
    </location>
</feature>
<comment type="catalytic activity">
    <reaction evidence="1">
        <text>ATP + protein L-histidine = ADP + protein N-phospho-L-histidine.</text>
        <dbReference type="EC" id="2.7.13.3"/>
    </reaction>
</comment>
<accession>A0A0G0M4C7</accession>
<dbReference type="PROSITE" id="PS50112">
    <property type="entry name" value="PAS"/>
    <property type="match status" value="1"/>
</dbReference>
<evidence type="ECO:0000256" key="9">
    <source>
        <dbReference type="ARBA" id="ARBA00022840"/>
    </source>
</evidence>
<dbReference type="GO" id="GO:0005886">
    <property type="term" value="C:plasma membrane"/>
    <property type="evidence" value="ECO:0007669"/>
    <property type="project" value="UniProtKB-SubCell"/>
</dbReference>
<dbReference type="InterPro" id="IPR035965">
    <property type="entry name" value="PAS-like_dom_sf"/>
</dbReference>
<evidence type="ECO:0000256" key="2">
    <source>
        <dbReference type="ARBA" id="ARBA00004236"/>
    </source>
</evidence>
<comment type="subcellular location">
    <subcellularLocation>
        <location evidence="2">Cell membrane</location>
    </subcellularLocation>
</comment>
<dbReference type="STRING" id="1618345.UT18_C0003G0014"/>
<dbReference type="InterPro" id="IPR050736">
    <property type="entry name" value="Sensor_HK_Regulatory"/>
</dbReference>
<evidence type="ECO:0000256" key="7">
    <source>
        <dbReference type="ARBA" id="ARBA00022741"/>
    </source>
</evidence>
<dbReference type="SUPFAM" id="SSF55785">
    <property type="entry name" value="PYP-like sensor domain (PAS domain)"/>
    <property type="match status" value="1"/>
</dbReference>
<dbReference type="FunFam" id="3.30.565.10:FF:000023">
    <property type="entry name" value="PAS domain-containing sensor histidine kinase"/>
    <property type="match status" value="1"/>
</dbReference>
<keyword evidence="11 12" id="KW-0472">Membrane</keyword>
<dbReference type="Pfam" id="PF13426">
    <property type="entry name" value="PAS_9"/>
    <property type="match status" value="1"/>
</dbReference>
<keyword evidence="6" id="KW-0808">Transferase</keyword>
<dbReference type="InterPro" id="IPR003594">
    <property type="entry name" value="HATPase_dom"/>
</dbReference>
<evidence type="ECO:0000256" key="3">
    <source>
        <dbReference type="ARBA" id="ARBA00012438"/>
    </source>
</evidence>
<dbReference type="EMBL" id="LBVV01000003">
    <property type="protein sequence ID" value="KKQ95155.1"/>
    <property type="molecule type" value="Genomic_DNA"/>
</dbReference>
<evidence type="ECO:0000256" key="5">
    <source>
        <dbReference type="ARBA" id="ARBA00022553"/>
    </source>
</evidence>
<dbReference type="Gene3D" id="1.10.287.130">
    <property type="match status" value="1"/>
</dbReference>
<dbReference type="CDD" id="cd00130">
    <property type="entry name" value="PAS"/>
    <property type="match status" value="1"/>
</dbReference>
<dbReference type="NCBIfam" id="TIGR00229">
    <property type="entry name" value="sensory_box"/>
    <property type="match status" value="1"/>
</dbReference>
<dbReference type="InterPro" id="IPR005467">
    <property type="entry name" value="His_kinase_dom"/>
</dbReference>
<keyword evidence="7" id="KW-0547">Nucleotide-binding</keyword>
<dbReference type="InterPro" id="IPR036890">
    <property type="entry name" value="HATPase_C_sf"/>
</dbReference>
<dbReference type="InterPro" id="IPR003661">
    <property type="entry name" value="HisK_dim/P_dom"/>
</dbReference>
<dbReference type="PROSITE" id="PS50109">
    <property type="entry name" value="HIS_KIN"/>
    <property type="match status" value="1"/>
</dbReference>
<evidence type="ECO:0000259" key="14">
    <source>
        <dbReference type="PROSITE" id="PS50112"/>
    </source>
</evidence>
<dbReference type="Gene3D" id="3.30.450.20">
    <property type="entry name" value="PAS domain"/>
    <property type="match status" value="1"/>
</dbReference>
<gene>
    <name evidence="15" type="ORF">UT18_C0003G0014</name>
</gene>
<keyword evidence="5" id="KW-0597">Phosphoprotein</keyword>
<evidence type="ECO:0000313" key="15">
    <source>
        <dbReference type="EMBL" id="KKQ95155.1"/>
    </source>
</evidence>
<evidence type="ECO:0000256" key="1">
    <source>
        <dbReference type="ARBA" id="ARBA00000085"/>
    </source>
</evidence>
<feature type="domain" description="PAS" evidence="14">
    <location>
        <begin position="190"/>
        <end position="226"/>
    </location>
</feature>
<evidence type="ECO:0000256" key="12">
    <source>
        <dbReference type="SAM" id="Phobius"/>
    </source>
</evidence>
<feature type="transmembrane region" description="Helical" evidence="12">
    <location>
        <begin position="20"/>
        <end position="39"/>
    </location>
</feature>
<dbReference type="Proteomes" id="UP000034207">
    <property type="component" value="Unassembled WGS sequence"/>
</dbReference>
<evidence type="ECO:0000256" key="8">
    <source>
        <dbReference type="ARBA" id="ARBA00022777"/>
    </source>
</evidence>
<evidence type="ECO:0000256" key="10">
    <source>
        <dbReference type="ARBA" id="ARBA00023012"/>
    </source>
</evidence>
<dbReference type="SUPFAM" id="SSF47384">
    <property type="entry name" value="Homodimeric domain of signal transducing histidine kinase"/>
    <property type="match status" value="1"/>
</dbReference>
<keyword evidence="4" id="KW-1003">Cell membrane</keyword>
<dbReference type="EC" id="2.7.13.3" evidence="3"/>
<keyword evidence="10" id="KW-0902">Two-component regulatory system</keyword>
<dbReference type="SMART" id="SM00388">
    <property type="entry name" value="HisKA"/>
    <property type="match status" value="1"/>
</dbReference>
<dbReference type="AlphaFoldDB" id="A0A0G0M4C7"/>
<dbReference type="Pfam" id="PF00512">
    <property type="entry name" value="HisKA"/>
    <property type="match status" value="1"/>
</dbReference>
<feature type="domain" description="Histidine kinase" evidence="13">
    <location>
        <begin position="317"/>
        <end position="535"/>
    </location>
</feature>
<feature type="transmembrane region" description="Helical" evidence="12">
    <location>
        <begin position="85"/>
        <end position="108"/>
    </location>
</feature>
<dbReference type="Gene3D" id="3.30.565.10">
    <property type="entry name" value="Histidine kinase-like ATPase, C-terminal domain"/>
    <property type="match status" value="1"/>
</dbReference>
<feature type="transmembrane region" description="Helical" evidence="12">
    <location>
        <begin position="120"/>
        <end position="139"/>
    </location>
</feature>
<proteinExistence type="predicted"/>
<dbReference type="GO" id="GO:0005524">
    <property type="term" value="F:ATP binding"/>
    <property type="evidence" value="ECO:0007669"/>
    <property type="project" value="UniProtKB-KW"/>
</dbReference>
<sequence>MTKRKHSDVFFELEKAQKLSGIVAELALFVLIVGIFLIPASEIPRLQILGIFGGVLLFTVVYYNFPRLYLNPKFVLLPDLVYLTGSAFAVMGLGKYGSFLLIYLYLLIMIDAYIFNLRQLSIITVACIILLNVVAFFSWRGSGGLPFILLIQTYSLIAIAAVSRIFASFSLSMRDQKLELENLNKKIIADKKESLDLIDSLGDGILSCDKDGKIFLHNKSAAELLGTKDLQGKILADVFSLYDEDKIAIDLYKIFKEKTPRLIRSDLYFKRKNSWYRFYIHLNPVYHGAEMTTLIVLFRDITRDKMLEDRSTEFVAVASHEMRTPLAQIEGYLFLALKQLEGVEPNIIENVKAAHNSAIHLINLTNDILTVYNIDGKSVSVALKKVNLGVVISTIIKSFETKAREKNIEVSFKNKITNAEAIVTDENKIVQIVTNLIQNAIKFTDKGWVRVTLDEDSKYLIVDVSDSGVGIEPSARRHIFEKFYRMENWETRKTQGTGLGLYIVKNLTERLGGKVECVLNKKIGTTFRVHFPKEYKNEDDIQMASEEELKNFIGSF</sequence>
<dbReference type="SUPFAM" id="SSF55874">
    <property type="entry name" value="ATPase domain of HSP90 chaperone/DNA topoisomerase II/histidine kinase"/>
    <property type="match status" value="1"/>
</dbReference>
<evidence type="ECO:0000256" key="6">
    <source>
        <dbReference type="ARBA" id="ARBA00022679"/>
    </source>
</evidence>
<dbReference type="PRINTS" id="PR00344">
    <property type="entry name" value="BCTRLSENSOR"/>
</dbReference>
<protein>
    <recommendedName>
        <fullName evidence="3">histidine kinase</fullName>
        <ecNumber evidence="3">2.7.13.3</ecNumber>
    </recommendedName>
</protein>
<dbReference type="PANTHER" id="PTHR43711:SF26">
    <property type="entry name" value="SENSOR HISTIDINE KINASE RCSC"/>
    <property type="match status" value="1"/>
</dbReference>
<name>A0A0G0M4C7_UNCC2</name>
<evidence type="ECO:0000313" key="16">
    <source>
        <dbReference type="Proteomes" id="UP000034207"/>
    </source>
</evidence>
<keyword evidence="9" id="KW-0067">ATP-binding</keyword>
<dbReference type="InterPro" id="IPR036097">
    <property type="entry name" value="HisK_dim/P_sf"/>
</dbReference>
<keyword evidence="8 15" id="KW-0418">Kinase</keyword>
<evidence type="ECO:0000259" key="13">
    <source>
        <dbReference type="PROSITE" id="PS50109"/>
    </source>
</evidence>
<reference evidence="15 16" key="1">
    <citation type="journal article" date="2015" name="Nature">
        <title>rRNA introns, odd ribosomes, and small enigmatic genomes across a large radiation of phyla.</title>
        <authorList>
            <person name="Brown C.T."/>
            <person name="Hug L.A."/>
            <person name="Thomas B.C."/>
            <person name="Sharon I."/>
            <person name="Castelle C.J."/>
            <person name="Singh A."/>
            <person name="Wilkins M.J."/>
            <person name="Williams K.H."/>
            <person name="Banfield J.F."/>
        </authorList>
    </citation>
    <scope>NUCLEOTIDE SEQUENCE [LARGE SCALE GENOMIC DNA]</scope>
</reference>
<comment type="caution">
    <text evidence="15">The sequence shown here is derived from an EMBL/GenBank/DDBJ whole genome shotgun (WGS) entry which is preliminary data.</text>
</comment>
<dbReference type="SMART" id="SM00387">
    <property type="entry name" value="HATPase_c"/>
    <property type="match status" value="1"/>
</dbReference>
<dbReference type="PANTHER" id="PTHR43711">
    <property type="entry name" value="TWO-COMPONENT HISTIDINE KINASE"/>
    <property type="match status" value="1"/>
</dbReference>